<gene>
    <name evidence="1" type="ORF">S06H3_52298</name>
</gene>
<evidence type="ECO:0000313" key="1">
    <source>
        <dbReference type="EMBL" id="GAI43213.1"/>
    </source>
</evidence>
<comment type="caution">
    <text evidence="1">The sequence shown here is derived from an EMBL/GenBank/DDBJ whole genome shotgun (WGS) entry which is preliminary data.</text>
</comment>
<reference evidence="1" key="1">
    <citation type="journal article" date="2014" name="Front. Microbiol.">
        <title>High frequency of phylogenetically diverse reductive dehalogenase-homologous genes in deep subseafloor sedimentary metagenomes.</title>
        <authorList>
            <person name="Kawai M."/>
            <person name="Futagami T."/>
            <person name="Toyoda A."/>
            <person name="Takaki Y."/>
            <person name="Nishi S."/>
            <person name="Hori S."/>
            <person name="Arai W."/>
            <person name="Tsubouchi T."/>
            <person name="Morono Y."/>
            <person name="Uchiyama I."/>
            <person name="Ito T."/>
            <person name="Fujiyama A."/>
            <person name="Inagaki F."/>
            <person name="Takami H."/>
        </authorList>
    </citation>
    <scope>NUCLEOTIDE SEQUENCE</scope>
    <source>
        <strain evidence="1">Expedition CK06-06</strain>
    </source>
</reference>
<sequence length="72" mass="8188">METQLVNLSVGDVVKLRGKKCKIIYKYLSESVDEEKIPKEGISFNKSPELMHLVLENVETLTQQKFSGDTMV</sequence>
<protein>
    <recommendedName>
        <fullName evidence="2">Translation elongation factor KOW-like domain-containing protein</fullName>
    </recommendedName>
</protein>
<feature type="non-terminal residue" evidence="1">
    <location>
        <position position="72"/>
    </location>
</feature>
<dbReference type="AlphaFoldDB" id="X1NHX6"/>
<name>X1NHX6_9ZZZZ</name>
<dbReference type="EMBL" id="BARV01033249">
    <property type="protein sequence ID" value="GAI43213.1"/>
    <property type="molecule type" value="Genomic_DNA"/>
</dbReference>
<organism evidence="1">
    <name type="scientific">marine sediment metagenome</name>
    <dbReference type="NCBI Taxonomy" id="412755"/>
    <lineage>
        <taxon>unclassified sequences</taxon>
        <taxon>metagenomes</taxon>
        <taxon>ecological metagenomes</taxon>
    </lineage>
</organism>
<proteinExistence type="predicted"/>
<evidence type="ECO:0008006" key="2">
    <source>
        <dbReference type="Google" id="ProtNLM"/>
    </source>
</evidence>
<accession>X1NHX6</accession>